<protein>
    <submittedName>
        <fullName evidence="2">Uncharacterized protein</fullName>
    </submittedName>
</protein>
<evidence type="ECO:0000256" key="1">
    <source>
        <dbReference type="SAM" id="Phobius"/>
    </source>
</evidence>
<organism evidence="2 3">
    <name type="scientific">Hyella patelloides LEGE 07179</name>
    <dbReference type="NCBI Taxonomy" id="945734"/>
    <lineage>
        <taxon>Bacteria</taxon>
        <taxon>Bacillati</taxon>
        <taxon>Cyanobacteriota</taxon>
        <taxon>Cyanophyceae</taxon>
        <taxon>Pleurocapsales</taxon>
        <taxon>Hyellaceae</taxon>
        <taxon>Hyella</taxon>
    </lineage>
</organism>
<dbReference type="RefSeq" id="WP_144867214.1">
    <property type="nucleotide sequence ID" value="NZ_LR213822.1"/>
</dbReference>
<dbReference type="Proteomes" id="UP000320055">
    <property type="component" value="Unassembled WGS sequence"/>
</dbReference>
<keyword evidence="3" id="KW-1185">Reference proteome</keyword>
<accession>A0A563W1T6</accession>
<sequence>MHDKTTNLKQARHLIECFSAIKIPKIPLALILFYLLYLVKSALGINISSKHSAPQVFKIPLMTLDCILPIAGNYCYKSKLDISLK</sequence>
<proteinExistence type="predicted"/>
<evidence type="ECO:0000313" key="3">
    <source>
        <dbReference type="Proteomes" id="UP000320055"/>
    </source>
</evidence>
<gene>
    <name evidence="2" type="ORF">H1P_630027</name>
</gene>
<dbReference type="AlphaFoldDB" id="A0A563W1T6"/>
<name>A0A563W1T6_9CYAN</name>
<evidence type="ECO:0000313" key="2">
    <source>
        <dbReference type="EMBL" id="VEP17630.1"/>
    </source>
</evidence>
<keyword evidence="1" id="KW-1133">Transmembrane helix</keyword>
<keyword evidence="1" id="KW-0472">Membrane</keyword>
<reference evidence="2 3" key="1">
    <citation type="submission" date="2019-01" db="EMBL/GenBank/DDBJ databases">
        <authorList>
            <person name="Brito A."/>
        </authorList>
    </citation>
    <scope>NUCLEOTIDE SEQUENCE [LARGE SCALE GENOMIC DNA]</scope>
    <source>
        <strain evidence="2">1</strain>
    </source>
</reference>
<feature type="transmembrane region" description="Helical" evidence="1">
    <location>
        <begin position="28"/>
        <end position="47"/>
    </location>
</feature>
<keyword evidence="1" id="KW-0812">Transmembrane</keyword>
<dbReference type="EMBL" id="CAACVJ010000590">
    <property type="protein sequence ID" value="VEP17630.1"/>
    <property type="molecule type" value="Genomic_DNA"/>
</dbReference>